<evidence type="ECO:0000313" key="1">
    <source>
        <dbReference type="EnsemblPlants" id="AVESA.00010b.r2.5DG0957270.1.CDS"/>
    </source>
</evidence>
<protein>
    <submittedName>
        <fullName evidence="1">Uncharacterized protein</fullName>
    </submittedName>
</protein>
<keyword evidence="2" id="KW-1185">Reference proteome</keyword>
<evidence type="ECO:0000313" key="2">
    <source>
        <dbReference type="Proteomes" id="UP001732700"/>
    </source>
</evidence>
<dbReference type="EnsemblPlants" id="AVESA.00010b.r2.5DG0957270.1">
    <property type="protein sequence ID" value="AVESA.00010b.r2.5DG0957270.1.CDS"/>
    <property type="gene ID" value="AVESA.00010b.r2.5DG0957270"/>
</dbReference>
<organism evidence="1 2">
    <name type="scientific">Avena sativa</name>
    <name type="common">Oat</name>
    <dbReference type="NCBI Taxonomy" id="4498"/>
    <lineage>
        <taxon>Eukaryota</taxon>
        <taxon>Viridiplantae</taxon>
        <taxon>Streptophyta</taxon>
        <taxon>Embryophyta</taxon>
        <taxon>Tracheophyta</taxon>
        <taxon>Spermatophyta</taxon>
        <taxon>Magnoliopsida</taxon>
        <taxon>Liliopsida</taxon>
        <taxon>Poales</taxon>
        <taxon>Poaceae</taxon>
        <taxon>BOP clade</taxon>
        <taxon>Pooideae</taxon>
        <taxon>Poodae</taxon>
        <taxon>Poeae</taxon>
        <taxon>Poeae Chloroplast Group 1 (Aveneae type)</taxon>
        <taxon>Aveninae</taxon>
        <taxon>Avena</taxon>
    </lineage>
</organism>
<accession>A0ACD5YE64</accession>
<reference evidence="1" key="1">
    <citation type="submission" date="2021-05" db="EMBL/GenBank/DDBJ databases">
        <authorList>
            <person name="Scholz U."/>
            <person name="Mascher M."/>
            <person name="Fiebig A."/>
        </authorList>
    </citation>
    <scope>NUCLEOTIDE SEQUENCE [LARGE SCALE GENOMIC DNA]</scope>
</reference>
<dbReference type="Proteomes" id="UP001732700">
    <property type="component" value="Chromosome 5D"/>
</dbReference>
<proteinExistence type="predicted"/>
<reference evidence="1" key="2">
    <citation type="submission" date="2025-09" db="UniProtKB">
        <authorList>
            <consortium name="EnsemblPlants"/>
        </authorList>
    </citation>
    <scope>IDENTIFICATION</scope>
</reference>
<name>A0ACD5YE64_AVESA</name>
<sequence>MTCSLISFFDASPSLETFILNVYQMKMEHESIVGDPSHLRQMPAHRHDNLKTVKIMGFSAAKSLVELTCHIVENTTSLEYLTLDTTRGHPFASCSSNKSGKCSSMCRDVLAEAREGLLAIRTYVEPKVPSSVKLTVVEPCRRCHGPDL</sequence>